<dbReference type="OMA" id="MNLPRFK"/>
<feature type="region of interest" description="Disordered" evidence="7">
    <location>
        <begin position="1"/>
        <end position="81"/>
    </location>
</feature>
<dbReference type="CTD" id="55720"/>
<feature type="compositionally biased region" description="Basic residues" evidence="7">
    <location>
        <begin position="19"/>
        <end position="30"/>
    </location>
</feature>
<evidence type="ECO:0000256" key="5">
    <source>
        <dbReference type="ARBA" id="ARBA00038288"/>
    </source>
</evidence>
<dbReference type="KEGG" id="aplc:110983950"/>
<feature type="domain" description="Bms1-type G" evidence="8">
    <location>
        <begin position="87"/>
        <end position="246"/>
    </location>
</feature>
<dbReference type="InterPro" id="IPR039761">
    <property type="entry name" value="Bms1/Tsr1"/>
</dbReference>
<proteinExistence type="inferred from homology"/>
<dbReference type="InterPro" id="IPR012948">
    <property type="entry name" value="AARP2CN"/>
</dbReference>
<dbReference type="GO" id="GO:0003924">
    <property type="term" value="F:GTPase activity"/>
    <property type="evidence" value="ECO:0007669"/>
    <property type="project" value="TreeGrafter"/>
</dbReference>
<dbReference type="GO" id="GO:0005730">
    <property type="term" value="C:nucleolus"/>
    <property type="evidence" value="ECO:0007669"/>
    <property type="project" value="UniProtKB-SubCell"/>
</dbReference>
<evidence type="ECO:0000256" key="6">
    <source>
        <dbReference type="ARBA" id="ARBA00040070"/>
    </source>
</evidence>
<feature type="region of interest" description="Disordered" evidence="7">
    <location>
        <begin position="407"/>
        <end position="471"/>
    </location>
</feature>
<dbReference type="PANTHER" id="PTHR12858:SF1">
    <property type="entry name" value="PRE-RRNA-PROCESSING PROTEIN TSR1 HOMOLOG"/>
    <property type="match status" value="1"/>
</dbReference>
<comment type="subcellular location">
    <subcellularLocation>
        <location evidence="1">Nucleus</location>
        <location evidence="1">Nucleolus</location>
    </subcellularLocation>
</comment>
<feature type="compositionally biased region" description="Acidic residues" evidence="7">
    <location>
        <begin position="413"/>
        <end position="439"/>
    </location>
</feature>
<accession>A0A8B7Z184</accession>
<dbReference type="RefSeq" id="XP_022099359.1">
    <property type="nucleotide sequence ID" value="XM_022243667.1"/>
</dbReference>
<dbReference type="GO" id="GO:0034511">
    <property type="term" value="F:U3 snoRNA binding"/>
    <property type="evidence" value="ECO:0007669"/>
    <property type="project" value="TreeGrafter"/>
</dbReference>
<dbReference type="Pfam" id="PF04950">
    <property type="entry name" value="RIBIOP_C"/>
    <property type="match status" value="1"/>
</dbReference>
<name>A0A8B7Z184_ACAPL</name>
<dbReference type="GO" id="GO:0030688">
    <property type="term" value="C:preribosome, small subunit precursor"/>
    <property type="evidence" value="ECO:0007669"/>
    <property type="project" value="TreeGrafter"/>
</dbReference>
<dbReference type="PANTHER" id="PTHR12858">
    <property type="entry name" value="RIBOSOME BIOGENESIS PROTEIN"/>
    <property type="match status" value="1"/>
</dbReference>
<protein>
    <recommendedName>
        <fullName evidence="6">Pre-rRNA-processing protein TSR1 homolog</fullName>
    </recommendedName>
</protein>
<evidence type="ECO:0000256" key="4">
    <source>
        <dbReference type="ARBA" id="ARBA00037087"/>
    </source>
</evidence>
<sequence length="822" mass="92953">MAANSGQETHRSGPFKQQNKAHKTGRHRSKGQIETQGKGRVNVKTQSKKNRHEISKVDRRHQALQRRQHKREETLARKRSIGGRDSAPHLVAVIGLHSDCDVKGLVEQLQSCDETSVQSPSANENISDLSIPRFKHRLTFLTPPPDLTSVLDAAKVADSLLCVISPSECWDTWGDLCLSCLFSQGLPATTVVTRGLDKIPVKKRNEARKVLQKTVERRFADEKLYTFDTEQEGLLLLRHITEQRLKPIKWKDARSHLLARVVNFEPNQDQEAIGTLKVTGFLRGSPLSVNGLVHLPGLGSFQMSQIDATPDPCPLTTRVPKKKPKESNSMDMESGDHQMEEGVVVLEQADPAKQESLDSEAIPDPMEGEQTWPTEEELAQAEAALKEANTTKTSKRVPKGTSEYQATWIIDSDHEDEPLVNGESDDDTSDDNDDDDGDFQDAVSQIDSDDGRLAPSQTGTDMDYETISITEGNKANYDADYDEEQEKAMLEKYREERMQVMFPDEVDTPMDVPARQRFARYRGLKSFRTSPWDPKENLPQDYARIFQFENFNRTRKRIVGEERAGGAQTGNYITIHISNVPRSFFDDFEASSPLVIFGLLPHEQKMSVMHMAIKRYHNFTEPVKAKERLIFQVGFRQFSACPILSQHSNGDKHKYIRFLPKDDIVVATVYAPIAFPPATVLVFKENTDGTHSLVATGSLLAANPDRIVAKKLVLSGHPLKIINKQAVVRYMFFNREDILWFKPVELHTKWGRRGHIKEPLGTHGHMKCIFDGKLKSQDTVLLNLYKRVYPKWTYDPVGTRTLNISASMMVNDQLVDVDDDME</sequence>
<dbReference type="SMART" id="SM01362">
    <property type="entry name" value="DUF663"/>
    <property type="match status" value="1"/>
</dbReference>
<dbReference type="SMART" id="SM00785">
    <property type="entry name" value="AARP2CN"/>
    <property type="match status" value="1"/>
</dbReference>
<dbReference type="AlphaFoldDB" id="A0A8B7Z184"/>
<evidence type="ECO:0000256" key="7">
    <source>
        <dbReference type="SAM" id="MobiDB-lite"/>
    </source>
</evidence>
<comment type="function">
    <text evidence="4">Required during maturation of the 40S ribosomal subunit in the nucleolus.</text>
</comment>
<dbReference type="InterPro" id="IPR030387">
    <property type="entry name" value="G_Bms1/Tsr1_dom"/>
</dbReference>
<reference evidence="10" key="1">
    <citation type="submission" date="2025-08" db="UniProtKB">
        <authorList>
            <consortium name="RefSeq"/>
        </authorList>
    </citation>
    <scope>IDENTIFICATION</scope>
</reference>
<dbReference type="GO" id="GO:0005525">
    <property type="term" value="F:GTP binding"/>
    <property type="evidence" value="ECO:0007669"/>
    <property type="project" value="TreeGrafter"/>
</dbReference>
<feature type="region of interest" description="Disordered" evidence="7">
    <location>
        <begin position="309"/>
        <end position="335"/>
    </location>
</feature>
<keyword evidence="3" id="KW-0539">Nucleus</keyword>
<keyword evidence="9" id="KW-1185">Reference proteome</keyword>
<keyword evidence="2" id="KW-0690">Ribosome biogenesis</keyword>
<dbReference type="InterPro" id="IPR007034">
    <property type="entry name" value="BMS1_TSR1_C"/>
</dbReference>
<dbReference type="Pfam" id="PF22298">
    <property type="entry name" value="Tsr1_G-like"/>
    <property type="match status" value="1"/>
</dbReference>
<dbReference type="Pfam" id="PF08142">
    <property type="entry name" value="AARP2CN"/>
    <property type="match status" value="1"/>
</dbReference>
<evidence type="ECO:0000256" key="1">
    <source>
        <dbReference type="ARBA" id="ARBA00004604"/>
    </source>
</evidence>
<evidence type="ECO:0000313" key="9">
    <source>
        <dbReference type="Proteomes" id="UP000694845"/>
    </source>
</evidence>
<gene>
    <name evidence="10" type="primary">LOC110983950</name>
</gene>
<dbReference type="PROSITE" id="PS51714">
    <property type="entry name" value="G_BMS1"/>
    <property type="match status" value="1"/>
</dbReference>
<organism evidence="9 10">
    <name type="scientific">Acanthaster planci</name>
    <name type="common">Crown-of-thorns starfish</name>
    <dbReference type="NCBI Taxonomy" id="133434"/>
    <lineage>
        <taxon>Eukaryota</taxon>
        <taxon>Metazoa</taxon>
        <taxon>Echinodermata</taxon>
        <taxon>Eleutherozoa</taxon>
        <taxon>Asterozoa</taxon>
        <taxon>Asteroidea</taxon>
        <taxon>Valvatacea</taxon>
        <taxon>Valvatida</taxon>
        <taxon>Acanthasteridae</taxon>
        <taxon>Acanthaster</taxon>
    </lineage>
</organism>
<dbReference type="GO" id="GO:0000479">
    <property type="term" value="P:endonucleolytic cleavage of tricistronic rRNA transcript (SSU-rRNA, 5.8S rRNA, LSU-rRNA)"/>
    <property type="evidence" value="ECO:0007669"/>
    <property type="project" value="TreeGrafter"/>
</dbReference>
<evidence type="ECO:0000259" key="8">
    <source>
        <dbReference type="PROSITE" id="PS51714"/>
    </source>
</evidence>
<evidence type="ECO:0000313" key="10">
    <source>
        <dbReference type="RefSeq" id="XP_022099359.1"/>
    </source>
</evidence>
<dbReference type="GeneID" id="110983950"/>
<evidence type="ECO:0000256" key="2">
    <source>
        <dbReference type="ARBA" id="ARBA00022517"/>
    </source>
</evidence>
<feature type="compositionally biased region" description="Basic and acidic residues" evidence="7">
    <location>
        <begin position="52"/>
        <end position="61"/>
    </location>
</feature>
<dbReference type="GO" id="GO:0000462">
    <property type="term" value="P:maturation of SSU-rRNA from tricistronic rRNA transcript (SSU-rRNA, 5.8S rRNA, LSU-rRNA)"/>
    <property type="evidence" value="ECO:0007669"/>
    <property type="project" value="TreeGrafter"/>
</dbReference>
<dbReference type="OrthoDB" id="119302at2759"/>
<evidence type="ECO:0000256" key="3">
    <source>
        <dbReference type="ARBA" id="ARBA00023242"/>
    </source>
</evidence>
<dbReference type="Proteomes" id="UP000694845">
    <property type="component" value="Unplaced"/>
</dbReference>
<feature type="region of interest" description="Disordered" evidence="7">
    <location>
        <begin position="351"/>
        <end position="373"/>
    </location>
</feature>
<comment type="similarity">
    <text evidence="5">Belongs to the TRAFAC class translation factor GTPase superfamily. Bms1-like GTPase family. TSR1 subfamily.</text>
</comment>